<protein>
    <submittedName>
        <fullName evidence="2">Uncharacterized protein</fullName>
    </submittedName>
</protein>
<evidence type="ECO:0000313" key="2">
    <source>
        <dbReference type="EMBL" id="CAB4162015.1"/>
    </source>
</evidence>
<feature type="coiled-coil region" evidence="1">
    <location>
        <begin position="5"/>
        <end position="32"/>
    </location>
</feature>
<sequence length="77" mass="9293">MTEQIETLWDKIQSLEERIEQLEKSNTSSQTEISDEDIEKAAKEWYEKEGHYKPSAIALKTWGYAIKWYREQLKQRQ</sequence>
<dbReference type="EMBL" id="LR796733">
    <property type="protein sequence ID" value="CAB4162015.1"/>
    <property type="molecule type" value="Genomic_DNA"/>
</dbReference>
<accession>A0A6J5NYI3</accession>
<organism evidence="2">
    <name type="scientific">uncultured Caudovirales phage</name>
    <dbReference type="NCBI Taxonomy" id="2100421"/>
    <lineage>
        <taxon>Viruses</taxon>
        <taxon>Duplodnaviria</taxon>
        <taxon>Heunggongvirae</taxon>
        <taxon>Uroviricota</taxon>
        <taxon>Caudoviricetes</taxon>
        <taxon>Peduoviridae</taxon>
        <taxon>Maltschvirus</taxon>
        <taxon>Maltschvirus maltsch</taxon>
    </lineage>
</organism>
<gene>
    <name evidence="2" type="ORF">UFOVP778_22</name>
</gene>
<evidence type="ECO:0000256" key="1">
    <source>
        <dbReference type="SAM" id="Coils"/>
    </source>
</evidence>
<keyword evidence="1" id="KW-0175">Coiled coil</keyword>
<proteinExistence type="predicted"/>
<name>A0A6J5NYI3_9CAUD</name>
<reference evidence="2" key="1">
    <citation type="submission" date="2020-04" db="EMBL/GenBank/DDBJ databases">
        <authorList>
            <person name="Chiriac C."/>
            <person name="Salcher M."/>
            <person name="Ghai R."/>
            <person name="Kavagutti S V."/>
        </authorList>
    </citation>
    <scope>NUCLEOTIDE SEQUENCE</scope>
</reference>